<evidence type="ECO:0000256" key="7">
    <source>
        <dbReference type="ARBA" id="ARBA00022989"/>
    </source>
</evidence>
<evidence type="ECO:0000256" key="1">
    <source>
        <dbReference type="ARBA" id="ARBA00022448"/>
    </source>
</evidence>
<sequence length="288" mass="32672">MLFESLNKSIRENVMTLKVPGVQELRELLKQHFRYVPPVFITLLLLIGQLSFGILDSYLNLIVAVCTAIITEWLLSHFVLGIRKNLASAYISGISVGILIRSPMVWPYVITSMLSIMSKYVFRYRGRHIWNPSNFGVSWMLFMAPMDVAGLSIQWGSNFLALIVIWILGLVIVNRARRMHVTIAYVVSFVILAYVRSLITGDTFMAEVAPITGPMYQLFIFFMITDPATTVSTRRGRILVAILVACVEFFLRLDSFIYAPFYALFIVGPIARFIDLKIHQPKPVAQIA</sequence>
<dbReference type="RefSeq" id="WP_092458478.1">
    <property type="nucleotide sequence ID" value="NZ_FPCJ01000001.1"/>
</dbReference>
<keyword evidence="4" id="KW-0288">FMN</keyword>
<keyword evidence="8 9" id="KW-0472">Membrane</keyword>
<keyword evidence="6" id="KW-1278">Translocase</keyword>
<feature type="transmembrane region" description="Helical" evidence="9">
    <location>
        <begin position="153"/>
        <end position="173"/>
    </location>
</feature>
<dbReference type="Proteomes" id="UP000199537">
    <property type="component" value="Unassembled WGS sequence"/>
</dbReference>
<feature type="transmembrane region" description="Helical" evidence="9">
    <location>
        <begin position="89"/>
        <end position="110"/>
    </location>
</feature>
<protein>
    <submittedName>
        <fullName evidence="10">NQR2, RnfD, RnfE family</fullName>
    </submittedName>
</protein>
<evidence type="ECO:0000313" key="10">
    <source>
        <dbReference type="EMBL" id="SFV31044.1"/>
    </source>
</evidence>
<evidence type="ECO:0000313" key="11">
    <source>
        <dbReference type="Proteomes" id="UP000199537"/>
    </source>
</evidence>
<dbReference type="STRING" id="1393122.SAMN05660895_0964"/>
<feature type="transmembrane region" description="Helical" evidence="9">
    <location>
        <begin position="180"/>
        <end position="199"/>
    </location>
</feature>
<evidence type="ECO:0000256" key="3">
    <source>
        <dbReference type="ARBA" id="ARBA00022630"/>
    </source>
</evidence>
<dbReference type="PANTHER" id="PTHR30578">
    <property type="entry name" value="ELECTRON TRANSPORT COMPLEX PROTEIN RNFD"/>
    <property type="match status" value="1"/>
</dbReference>
<evidence type="ECO:0000256" key="2">
    <source>
        <dbReference type="ARBA" id="ARBA00022553"/>
    </source>
</evidence>
<evidence type="ECO:0000256" key="5">
    <source>
        <dbReference type="ARBA" id="ARBA00022692"/>
    </source>
</evidence>
<organism evidence="10 11">
    <name type="scientific">Thermoflavifilum thermophilum</name>
    <dbReference type="NCBI Taxonomy" id="1393122"/>
    <lineage>
        <taxon>Bacteria</taxon>
        <taxon>Pseudomonadati</taxon>
        <taxon>Bacteroidota</taxon>
        <taxon>Chitinophagia</taxon>
        <taxon>Chitinophagales</taxon>
        <taxon>Chitinophagaceae</taxon>
        <taxon>Thermoflavifilum</taxon>
    </lineage>
</organism>
<keyword evidence="2" id="KW-0597">Phosphoprotein</keyword>
<evidence type="ECO:0000256" key="9">
    <source>
        <dbReference type="SAM" id="Phobius"/>
    </source>
</evidence>
<dbReference type="PANTHER" id="PTHR30578:SF0">
    <property type="entry name" value="ION-TRANSLOCATING OXIDOREDUCTASE COMPLEX SUBUNIT D"/>
    <property type="match status" value="1"/>
</dbReference>
<dbReference type="InterPro" id="IPR004338">
    <property type="entry name" value="NqrB/RnfD"/>
</dbReference>
<keyword evidence="3" id="KW-0285">Flavoprotein</keyword>
<dbReference type="GO" id="GO:0005886">
    <property type="term" value="C:plasma membrane"/>
    <property type="evidence" value="ECO:0007669"/>
    <property type="project" value="TreeGrafter"/>
</dbReference>
<reference evidence="11" key="1">
    <citation type="submission" date="2016-10" db="EMBL/GenBank/DDBJ databases">
        <authorList>
            <person name="Varghese N."/>
            <person name="Submissions S."/>
        </authorList>
    </citation>
    <scope>NUCLEOTIDE SEQUENCE [LARGE SCALE GENOMIC DNA]</scope>
    <source>
        <strain evidence="11">DSM 14807</strain>
    </source>
</reference>
<evidence type="ECO:0000256" key="8">
    <source>
        <dbReference type="ARBA" id="ARBA00023136"/>
    </source>
</evidence>
<gene>
    <name evidence="10" type="ORF">SAMN05660895_0964</name>
</gene>
<dbReference type="OrthoDB" id="260854at2"/>
<keyword evidence="11" id="KW-1185">Reference proteome</keyword>
<dbReference type="EMBL" id="FPCJ01000001">
    <property type="protein sequence ID" value="SFV31044.1"/>
    <property type="molecule type" value="Genomic_DNA"/>
</dbReference>
<dbReference type="GO" id="GO:0055085">
    <property type="term" value="P:transmembrane transport"/>
    <property type="evidence" value="ECO:0007669"/>
    <property type="project" value="InterPro"/>
</dbReference>
<feature type="transmembrane region" description="Helical" evidence="9">
    <location>
        <begin position="205"/>
        <end position="224"/>
    </location>
</feature>
<evidence type="ECO:0000256" key="4">
    <source>
        <dbReference type="ARBA" id="ARBA00022643"/>
    </source>
</evidence>
<evidence type="ECO:0000256" key="6">
    <source>
        <dbReference type="ARBA" id="ARBA00022967"/>
    </source>
</evidence>
<keyword evidence="5 9" id="KW-0812">Transmembrane</keyword>
<name>A0A1I7N8M8_9BACT</name>
<keyword evidence="1" id="KW-0813">Transport</keyword>
<dbReference type="AlphaFoldDB" id="A0A1I7N8M8"/>
<proteinExistence type="predicted"/>
<keyword evidence="7 9" id="KW-1133">Transmembrane helix</keyword>
<feature type="transmembrane region" description="Helical" evidence="9">
    <location>
        <begin position="35"/>
        <end position="55"/>
    </location>
</feature>
<feature type="transmembrane region" description="Helical" evidence="9">
    <location>
        <begin position="236"/>
        <end position="251"/>
    </location>
</feature>
<accession>A0A1I7N8M8</accession>
<feature type="transmembrane region" description="Helical" evidence="9">
    <location>
        <begin position="61"/>
        <end position="82"/>
    </location>
</feature>